<keyword evidence="4" id="KW-1185">Reference proteome</keyword>
<dbReference type="CDD" id="cd01038">
    <property type="entry name" value="Endonuclease_DUF559"/>
    <property type="match status" value="1"/>
</dbReference>
<organism evidence="3 4">
    <name type="scientific">Thiocapsa roseopersicina</name>
    <dbReference type="NCBI Taxonomy" id="1058"/>
    <lineage>
        <taxon>Bacteria</taxon>
        <taxon>Pseudomonadati</taxon>
        <taxon>Pseudomonadota</taxon>
        <taxon>Gammaproteobacteria</taxon>
        <taxon>Chromatiales</taxon>
        <taxon>Chromatiaceae</taxon>
        <taxon>Thiocapsa</taxon>
    </lineage>
</organism>
<protein>
    <submittedName>
        <fullName evidence="3">Very-short-patch-repair endonuclease</fullName>
    </submittedName>
</protein>
<evidence type="ECO:0000256" key="1">
    <source>
        <dbReference type="SAM" id="MobiDB-lite"/>
    </source>
</evidence>
<dbReference type="Proteomes" id="UP000198816">
    <property type="component" value="Unassembled WGS sequence"/>
</dbReference>
<dbReference type="SUPFAM" id="SSF52980">
    <property type="entry name" value="Restriction endonuclease-like"/>
    <property type="match status" value="1"/>
</dbReference>
<evidence type="ECO:0000313" key="3">
    <source>
        <dbReference type="EMBL" id="SDW60591.1"/>
    </source>
</evidence>
<keyword evidence="3" id="KW-0540">Nuclease</keyword>
<feature type="domain" description="DUF559" evidence="2">
    <location>
        <begin position="30"/>
        <end position="133"/>
    </location>
</feature>
<proteinExistence type="predicted"/>
<name>A0A1H2UX01_THIRO</name>
<gene>
    <name evidence="3" type="ORF">SAMN05421783_10617</name>
</gene>
<dbReference type="PANTHER" id="PTHR38590:SF1">
    <property type="entry name" value="BLL0828 PROTEIN"/>
    <property type="match status" value="1"/>
</dbReference>
<accession>A0A1H2UX01</accession>
<dbReference type="Pfam" id="PF04480">
    <property type="entry name" value="DUF559"/>
    <property type="match status" value="1"/>
</dbReference>
<dbReference type="AlphaFoldDB" id="A0A1H2UX01"/>
<dbReference type="InterPro" id="IPR011335">
    <property type="entry name" value="Restrct_endonuc-II-like"/>
</dbReference>
<dbReference type="STRING" id="1058.SAMN05421783_10617"/>
<sequence length="156" mass="17521">MAQPSFPENRAKKPLSPRGRGVGERGVRMDQRQFAKTLRQTMTDAEQLLWRHLRAHRLDGQKFRRQQPIGPYIVDFVHFGARLIVEADGGQRNASDRDSVRDAWLGEQGFRVIRFWNHDILQNPEAVLSSILRGAGAVCSPLSPGPSPARGEGRGE</sequence>
<keyword evidence="3" id="KW-0378">Hydrolase</keyword>
<dbReference type="GO" id="GO:0004519">
    <property type="term" value="F:endonuclease activity"/>
    <property type="evidence" value="ECO:0007669"/>
    <property type="project" value="UniProtKB-KW"/>
</dbReference>
<keyword evidence="3" id="KW-0255">Endonuclease</keyword>
<feature type="region of interest" description="Disordered" evidence="1">
    <location>
        <begin position="1"/>
        <end position="27"/>
    </location>
</feature>
<evidence type="ECO:0000259" key="2">
    <source>
        <dbReference type="Pfam" id="PF04480"/>
    </source>
</evidence>
<dbReference type="Gene3D" id="3.40.960.10">
    <property type="entry name" value="VSR Endonuclease"/>
    <property type="match status" value="1"/>
</dbReference>
<evidence type="ECO:0000313" key="4">
    <source>
        <dbReference type="Proteomes" id="UP000198816"/>
    </source>
</evidence>
<dbReference type="PANTHER" id="PTHR38590">
    <property type="entry name" value="BLL0828 PROTEIN"/>
    <property type="match status" value="1"/>
</dbReference>
<reference evidence="4" key="1">
    <citation type="submission" date="2016-10" db="EMBL/GenBank/DDBJ databases">
        <authorList>
            <person name="Varghese N."/>
            <person name="Submissions S."/>
        </authorList>
    </citation>
    <scope>NUCLEOTIDE SEQUENCE [LARGE SCALE GENOMIC DNA]</scope>
    <source>
        <strain evidence="4">DSM 217</strain>
    </source>
</reference>
<dbReference type="EMBL" id="FNNZ01000006">
    <property type="protein sequence ID" value="SDW60591.1"/>
    <property type="molecule type" value="Genomic_DNA"/>
</dbReference>
<dbReference type="InterPro" id="IPR007569">
    <property type="entry name" value="DUF559"/>
</dbReference>
<dbReference type="InterPro" id="IPR047216">
    <property type="entry name" value="Endonuclease_DUF559_bact"/>
</dbReference>